<evidence type="ECO:0000256" key="2">
    <source>
        <dbReference type="SAM" id="Coils"/>
    </source>
</evidence>
<evidence type="ECO:0000256" key="3">
    <source>
        <dbReference type="SAM" id="MobiDB-lite"/>
    </source>
</evidence>
<keyword evidence="2" id="KW-0175">Coiled coil</keyword>
<reference evidence="5" key="2">
    <citation type="submission" date="2025-08" db="UniProtKB">
        <authorList>
            <consortium name="Ensembl"/>
        </authorList>
    </citation>
    <scope>IDENTIFICATION</scope>
</reference>
<dbReference type="Ensembl" id="ENSMZET00005000818.1">
    <property type="protein sequence ID" value="ENSMZEP00005000745.1"/>
    <property type="gene ID" value="ENSMZEG00005000666.1"/>
</dbReference>
<keyword evidence="6" id="KW-1185">Reference proteome</keyword>
<evidence type="ECO:0000313" key="6">
    <source>
        <dbReference type="Proteomes" id="UP000265160"/>
    </source>
</evidence>
<proteinExistence type="inferred from homology"/>
<dbReference type="InterPro" id="IPR004244">
    <property type="entry name" value="Transposase_22"/>
</dbReference>
<comment type="similarity">
    <text evidence="1">Belongs to the transposase 22 family.</text>
</comment>
<accession>A0A3P9ASP9</accession>
<dbReference type="PANTHER" id="PTHR11505">
    <property type="entry name" value="L1 TRANSPOSABLE ELEMENT-RELATED"/>
    <property type="match status" value="1"/>
</dbReference>
<feature type="domain" description="L1 transposable element RRM" evidence="4">
    <location>
        <begin position="176"/>
        <end position="268"/>
    </location>
</feature>
<organism evidence="5 6">
    <name type="scientific">Maylandia zebra</name>
    <name type="common">zebra mbuna</name>
    <dbReference type="NCBI Taxonomy" id="106582"/>
    <lineage>
        <taxon>Eukaryota</taxon>
        <taxon>Metazoa</taxon>
        <taxon>Chordata</taxon>
        <taxon>Craniata</taxon>
        <taxon>Vertebrata</taxon>
        <taxon>Euteleostomi</taxon>
        <taxon>Actinopterygii</taxon>
        <taxon>Neopterygii</taxon>
        <taxon>Teleostei</taxon>
        <taxon>Neoteleostei</taxon>
        <taxon>Acanthomorphata</taxon>
        <taxon>Ovalentaria</taxon>
        <taxon>Cichlomorphae</taxon>
        <taxon>Cichliformes</taxon>
        <taxon>Cichlidae</taxon>
        <taxon>African cichlids</taxon>
        <taxon>Pseudocrenilabrinae</taxon>
        <taxon>Haplochromini</taxon>
        <taxon>Maylandia</taxon>
        <taxon>Maylandia zebra complex</taxon>
    </lineage>
</organism>
<protein>
    <recommendedName>
        <fullName evidence="4">L1 transposable element RRM domain-containing protein</fullName>
    </recommendedName>
</protein>
<dbReference type="Proteomes" id="UP000265160">
    <property type="component" value="LG7"/>
</dbReference>
<sequence length="338" mass="38803">MLKARFQCLQRLRVTPERACDIIVACVILHNIATIRGEHCPSEPDISSDPNHEHPDPPTDIQDGRAVRDTISYRDGMMNDIKMQIDNMHENLREDISSLREEAKADTNKLRHELSQKIEALHETHAETTSIQKDMERALCDTTDRLTALEKDHETLKKDYNKLHDKCLDLENRSRRNNLRVVGINEDAEGGNPSRFMAEFFSEVLGKENDDSLIMIDRAHRTLAPKPRTGERPRAMIVRLHYYTDREKILRLSREKGRLFYKGSPVHIFPDMNPEVSKLRASFNPVKGKLRNAGIPYSLYYPAKLTITVNNAKHSFTDPREAEKFVSTHVQNPATSTA</sequence>
<evidence type="ECO:0000256" key="1">
    <source>
        <dbReference type="ARBA" id="ARBA00061640"/>
    </source>
</evidence>
<feature type="compositionally biased region" description="Basic and acidic residues" evidence="3">
    <location>
        <begin position="50"/>
        <end position="63"/>
    </location>
</feature>
<evidence type="ECO:0000313" key="5">
    <source>
        <dbReference type="Ensembl" id="ENSMZEP00005000745.1"/>
    </source>
</evidence>
<dbReference type="InterPro" id="IPR043636">
    <property type="entry name" value="L1_RRM_dom"/>
</dbReference>
<dbReference type="GeneTree" id="ENSGT00940000177143"/>
<dbReference type="Gene3D" id="3.30.70.1820">
    <property type="entry name" value="L1 transposable element, RRM domain"/>
    <property type="match status" value="1"/>
</dbReference>
<feature type="coiled-coil region" evidence="2">
    <location>
        <begin position="146"/>
        <end position="173"/>
    </location>
</feature>
<name>A0A3P9ASP9_9CICH</name>
<dbReference type="FunFam" id="3.30.70.1820:FF:000002">
    <property type="entry name" value="LINE-1 retrotransposable element ORF1 protein"/>
    <property type="match status" value="1"/>
</dbReference>
<evidence type="ECO:0000259" key="4">
    <source>
        <dbReference type="Pfam" id="PF02994"/>
    </source>
</evidence>
<dbReference type="AlphaFoldDB" id="A0A3P9ASP9"/>
<feature type="region of interest" description="Disordered" evidence="3">
    <location>
        <begin position="40"/>
        <end position="63"/>
    </location>
</feature>
<reference evidence="5 6" key="1">
    <citation type="journal article" date="2014" name="Nature">
        <title>The genomic substrate for adaptive radiation in African cichlid fish.</title>
        <authorList>
            <person name="Brawand D."/>
            <person name="Wagner C.E."/>
            <person name="Li Y.I."/>
            <person name="Malinsky M."/>
            <person name="Keller I."/>
            <person name="Fan S."/>
            <person name="Simakov O."/>
            <person name="Ng A.Y."/>
            <person name="Lim Z.W."/>
            <person name="Bezault E."/>
            <person name="Turner-Maier J."/>
            <person name="Johnson J."/>
            <person name="Alcazar R."/>
            <person name="Noh H.J."/>
            <person name="Russell P."/>
            <person name="Aken B."/>
            <person name="Alfoldi J."/>
            <person name="Amemiya C."/>
            <person name="Azzouzi N."/>
            <person name="Baroiller J.F."/>
            <person name="Barloy-Hubler F."/>
            <person name="Berlin A."/>
            <person name="Bloomquist R."/>
            <person name="Carleton K.L."/>
            <person name="Conte M.A."/>
            <person name="D'Cotta H."/>
            <person name="Eshel O."/>
            <person name="Gaffney L."/>
            <person name="Galibert F."/>
            <person name="Gante H.F."/>
            <person name="Gnerre S."/>
            <person name="Greuter L."/>
            <person name="Guyon R."/>
            <person name="Haddad N.S."/>
            <person name="Haerty W."/>
            <person name="Harris R.M."/>
            <person name="Hofmann H.A."/>
            <person name="Hourlier T."/>
            <person name="Hulata G."/>
            <person name="Jaffe D.B."/>
            <person name="Lara M."/>
            <person name="Lee A.P."/>
            <person name="MacCallum I."/>
            <person name="Mwaiko S."/>
            <person name="Nikaido M."/>
            <person name="Nishihara H."/>
            <person name="Ozouf-Costaz C."/>
            <person name="Penman D.J."/>
            <person name="Przybylski D."/>
            <person name="Rakotomanga M."/>
            <person name="Renn S.C.P."/>
            <person name="Ribeiro F.J."/>
            <person name="Ron M."/>
            <person name="Salzburger W."/>
            <person name="Sanchez-Pulido L."/>
            <person name="Santos M.E."/>
            <person name="Searle S."/>
            <person name="Sharpe T."/>
            <person name="Swofford R."/>
            <person name="Tan F.J."/>
            <person name="Williams L."/>
            <person name="Young S."/>
            <person name="Yin S."/>
            <person name="Okada N."/>
            <person name="Kocher T.D."/>
            <person name="Miska E.A."/>
            <person name="Lander E.S."/>
            <person name="Venkatesh B."/>
            <person name="Fernald R.D."/>
            <person name="Meyer A."/>
            <person name="Ponting C.P."/>
            <person name="Streelman J.T."/>
            <person name="Lindblad-Toh K."/>
            <person name="Seehausen O."/>
            <person name="Di Palma F."/>
        </authorList>
    </citation>
    <scope>NUCLEOTIDE SEQUENCE</scope>
</reference>
<dbReference type="Pfam" id="PF02994">
    <property type="entry name" value="Transposase_22"/>
    <property type="match status" value="1"/>
</dbReference>
<feature type="coiled-coil region" evidence="2">
    <location>
        <begin position="82"/>
        <end position="109"/>
    </location>
</feature>
<reference evidence="5" key="3">
    <citation type="submission" date="2025-09" db="UniProtKB">
        <authorList>
            <consortium name="Ensembl"/>
        </authorList>
    </citation>
    <scope>IDENTIFICATION</scope>
</reference>